<dbReference type="RefSeq" id="XP_003031637.1">
    <property type="nucleotide sequence ID" value="XM_003031591.1"/>
</dbReference>
<reference evidence="2 3" key="1">
    <citation type="journal article" date="2010" name="Nat. Biotechnol.">
        <title>Genome sequence of the model mushroom Schizophyllum commune.</title>
        <authorList>
            <person name="Ohm R.A."/>
            <person name="de Jong J.F."/>
            <person name="Lugones L.G."/>
            <person name="Aerts A."/>
            <person name="Kothe E."/>
            <person name="Stajich J.E."/>
            <person name="de Vries R.P."/>
            <person name="Record E."/>
            <person name="Levasseur A."/>
            <person name="Baker S.E."/>
            <person name="Bartholomew K.A."/>
            <person name="Coutinho P.M."/>
            <person name="Erdmann S."/>
            <person name="Fowler T.J."/>
            <person name="Gathman A.C."/>
            <person name="Lombard V."/>
            <person name="Henrissat B."/>
            <person name="Knabe N."/>
            <person name="Kuees U."/>
            <person name="Lilly W.W."/>
            <person name="Lindquist E."/>
            <person name="Lucas S."/>
            <person name="Magnuson J.K."/>
            <person name="Piumi F."/>
            <person name="Raudaskoski M."/>
            <person name="Salamov A."/>
            <person name="Schmutz J."/>
            <person name="Schwarze F.W.M.R."/>
            <person name="vanKuyk P.A."/>
            <person name="Horton J.S."/>
            <person name="Grigoriev I.V."/>
            <person name="Woesten H.A.B."/>
        </authorList>
    </citation>
    <scope>NUCLEOTIDE SEQUENCE [LARGE SCALE GENOMIC DNA]</scope>
    <source>
        <strain evidence="3">H4-8 / FGSC 9210</strain>
    </source>
</reference>
<feature type="region of interest" description="Disordered" evidence="1">
    <location>
        <begin position="1"/>
        <end position="20"/>
    </location>
</feature>
<dbReference type="Proteomes" id="UP000007431">
    <property type="component" value="Unassembled WGS sequence"/>
</dbReference>
<protein>
    <submittedName>
        <fullName evidence="2">Expressed protein</fullName>
    </submittedName>
</protein>
<sequence>MDNFASYYAPPPPPKPSVALPSQILARSTMKSGSDSRSRTPSLVELTNARLPRRMVRRGRVGAQLPVEPWADEGAENMYAAPVPMYVGRLGAAESSRPSWRQRTMSAPSPVRPSPLHHSCRSEGTVARSKSGPHQPSPLSRAL</sequence>
<feature type="compositionally biased region" description="Polar residues" evidence="1">
    <location>
        <begin position="96"/>
        <end position="107"/>
    </location>
</feature>
<dbReference type="KEGG" id="scm:SCHCO_02501861"/>
<proteinExistence type="predicted"/>
<evidence type="ECO:0000256" key="1">
    <source>
        <dbReference type="SAM" id="MobiDB-lite"/>
    </source>
</evidence>
<dbReference type="VEuPathDB" id="FungiDB:SCHCODRAFT_02501861"/>
<accession>D8Q445</accession>
<dbReference type="GeneID" id="9589415"/>
<feature type="compositionally biased region" description="Polar residues" evidence="1">
    <location>
        <begin position="132"/>
        <end position="143"/>
    </location>
</feature>
<dbReference type="AlphaFoldDB" id="D8Q445"/>
<dbReference type="InParanoid" id="D8Q445"/>
<name>D8Q445_SCHCM</name>
<keyword evidence="3" id="KW-1185">Reference proteome</keyword>
<dbReference type="EMBL" id="GL377306">
    <property type="protein sequence ID" value="EFI96734.1"/>
    <property type="molecule type" value="Genomic_DNA"/>
</dbReference>
<dbReference type="HOGENOM" id="CLU_1807319_0_0_1"/>
<evidence type="ECO:0000313" key="3">
    <source>
        <dbReference type="Proteomes" id="UP000007431"/>
    </source>
</evidence>
<feature type="region of interest" description="Disordered" evidence="1">
    <location>
        <begin position="92"/>
        <end position="143"/>
    </location>
</feature>
<evidence type="ECO:0000313" key="2">
    <source>
        <dbReference type="EMBL" id="EFI96734.1"/>
    </source>
</evidence>
<organism evidence="3">
    <name type="scientific">Schizophyllum commune (strain H4-8 / FGSC 9210)</name>
    <name type="common">Split gill fungus</name>
    <dbReference type="NCBI Taxonomy" id="578458"/>
    <lineage>
        <taxon>Eukaryota</taxon>
        <taxon>Fungi</taxon>
        <taxon>Dikarya</taxon>
        <taxon>Basidiomycota</taxon>
        <taxon>Agaricomycotina</taxon>
        <taxon>Agaricomycetes</taxon>
        <taxon>Agaricomycetidae</taxon>
        <taxon>Agaricales</taxon>
        <taxon>Schizophyllaceae</taxon>
        <taxon>Schizophyllum</taxon>
    </lineage>
</organism>
<gene>
    <name evidence="2" type="ORF">SCHCODRAFT_82204</name>
</gene>
<dbReference type="OrthoDB" id="10356303at2759"/>